<keyword evidence="3" id="KW-1185">Reference proteome</keyword>
<reference evidence="2 3" key="1">
    <citation type="journal article" date="2018" name="Nat. Ecol. Evol.">
        <title>Pezizomycetes genomes reveal the molecular basis of ectomycorrhizal truffle lifestyle.</title>
        <authorList>
            <person name="Murat C."/>
            <person name="Payen T."/>
            <person name="Noel B."/>
            <person name="Kuo A."/>
            <person name="Morin E."/>
            <person name="Chen J."/>
            <person name="Kohler A."/>
            <person name="Krizsan K."/>
            <person name="Balestrini R."/>
            <person name="Da Silva C."/>
            <person name="Montanini B."/>
            <person name="Hainaut M."/>
            <person name="Levati E."/>
            <person name="Barry K.W."/>
            <person name="Belfiori B."/>
            <person name="Cichocki N."/>
            <person name="Clum A."/>
            <person name="Dockter R.B."/>
            <person name="Fauchery L."/>
            <person name="Guy J."/>
            <person name="Iotti M."/>
            <person name="Le Tacon F."/>
            <person name="Lindquist E.A."/>
            <person name="Lipzen A."/>
            <person name="Malagnac F."/>
            <person name="Mello A."/>
            <person name="Molinier V."/>
            <person name="Miyauchi S."/>
            <person name="Poulain J."/>
            <person name="Riccioni C."/>
            <person name="Rubini A."/>
            <person name="Sitrit Y."/>
            <person name="Splivallo R."/>
            <person name="Traeger S."/>
            <person name="Wang M."/>
            <person name="Zifcakova L."/>
            <person name="Wipf D."/>
            <person name="Zambonelli A."/>
            <person name="Paolocci F."/>
            <person name="Nowrousian M."/>
            <person name="Ottonello S."/>
            <person name="Baldrian P."/>
            <person name="Spatafora J.W."/>
            <person name="Henrissat B."/>
            <person name="Nagy L.G."/>
            <person name="Aury J.M."/>
            <person name="Wincker P."/>
            <person name="Grigoriev I.V."/>
            <person name="Bonfante P."/>
            <person name="Martin F.M."/>
        </authorList>
    </citation>
    <scope>NUCLEOTIDE SEQUENCE [LARGE SCALE GENOMIC DNA]</scope>
    <source>
        <strain evidence="2 3">CCBAS932</strain>
    </source>
</reference>
<dbReference type="AlphaFoldDB" id="A0A3N4L4H5"/>
<sequence>MPGRTTETPWDMYSVKHRTPKTIPPPPCRMYVRPPLNLAVCLSSVANTTITVHHDSPTLHPSETAQHHLSRRSSHPLRFVPVPPHCTATTAAGHRTTHVVGFSTSIQPFSPPPSPLNPSHQFHFIPLHPMTYITVPRCLTPPLQRHGTAVSIDQLRLDGFFVCTHPKCPYWLLWIQNAKDNPRLLIGVKHHHRLSSHPEWDYIHIGRL</sequence>
<gene>
    <name evidence="2" type="ORF">P167DRAFT_13582</name>
</gene>
<feature type="region of interest" description="Disordered" evidence="1">
    <location>
        <begin position="53"/>
        <end position="73"/>
    </location>
</feature>
<organism evidence="2 3">
    <name type="scientific">Morchella conica CCBAS932</name>
    <dbReference type="NCBI Taxonomy" id="1392247"/>
    <lineage>
        <taxon>Eukaryota</taxon>
        <taxon>Fungi</taxon>
        <taxon>Dikarya</taxon>
        <taxon>Ascomycota</taxon>
        <taxon>Pezizomycotina</taxon>
        <taxon>Pezizomycetes</taxon>
        <taxon>Pezizales</taxon>
        <taxon>Morchellaceae</taxon>
        <taxon>Morchella</taxon>
    </lineage>
</organism>
<name>A0A3N4L4H5_9PEZI</name>
<dbReference type="InParanoid" id="A0A3N4L4H5"/>
<proteinExistence type="predicted"/>
<dbReference type="Proteomes" id="UP000277580">
    <property type="component" value="Unassembled WGS sequence"/>
</dbReference>
<evidence type="ECO:0000256" key="1">
    <source>
        <dbReference type="SAM" id="MobiDB-lite"/>
    </source>
</evidence>
<dbReference type="EMBL" id="ML119105">
    <property type="protein sequence ID" value="RPB17814.1"/>
    <property type="molecule type" value="Genomic_DNA"/>
</dbReference>
<evidence type="ECO:0000313" key="2">
    <source>
        <dbReference type="EMBL" id="RPB17814.1"/>
    </source>
</evidence>
<protein>
    <submittedName>
        <fullName evidence="2">Uncharacterized protein</fullName>
    </submittedName>
</protein>
<evidence type="ECO:0000313" key="3">
    <source>
        <dbReference type="Proteomes" id="UP000277580"/>
    </source>
</evidence>
<accession>A0A3N4L4H5</accession>